<dbReference type="SUPFAM" id="SSF53098">
    <property type="entry name" value="Ribonuclease H-like"/>
    <property type="match status" value="1"/>
</dbReference>
<dbReference type="InterPro" id="IPR044730">
    <property type="entry name" value="RNase_H-like_dom_plant"/>
</dbReference>
<evidence type="ECO:0008006" key="3">
    <source>
        <dbReference type="Google" id="ProtNLM"/>
    </source>
</evidence>
<keyword evidence="2" id="KW-1185">Reference proteome</keyword>
<gene>
    <name evidence="1" type="ORF">JCGZ_12651</name>
</gene>
<evidence type="ECO:0000313" key="2">
    <source>
        <dbReference type="Proteomes" id="UP000027138"/>
    </source>
</evidence>
<accession>A0A067KH43</accession>
<reference evidence="1 2" key="1">
    <citation type="journal article" date="2014" name="PLoS ONE">
        <title>Global Analysis of Gene Expression Profiles in Physic Nut (Jatropha curcas L.) Seedlings Exposed to Salt Stress.</title>
        <authorList>
            <person name="Zhang L."/>
            <person name="Zhang C."/>
            <person name="Wu P."/>
            <person name="Chen Y."/>
            <person name="Li M."/>
            <person name="Jiang H."/>
            <person name="Wu G."/>
        </authorList>
    </citation>
    <scope>NUCLEOTIDE SEQUENCE [LARGE SCALE GENOMIC DNA]</scope>
    <source>
        <strain evidence="2">cv. GZQX0401</strain>
        <tissue evidence="1">Young leaves</tissue>
    </source>
</reference>
<evidence type="ECO:0000313" key="1">
    <source>
        <dbReference type="EMBL" id="KDP34303.1"/>
    </source>
</evidence>
<proteinExistence type="predicted"/>
<dbReference type="InterPro" id="IPR036397">
    <property type="entry name" value="RNaseH_sf"/>
</dbReference>
<dbReference type="CDD" id="cd06222">
    <property type="entry name" value="RNase_H_like"/>
    <property type="match status" value="1"/>
</dbReference>
<dbReference type="Gene3D" id="3.30.420.10">
    <property type="entry name" value="Ribonuclease H-like superfamily/Ribonuclease H"/>
    <property type="match status" value="1"/>
</dbReference>
<dbReference type="GO" id="GO:0003676">
    <property type="term" value="F:nucleic acid binding"/>
    <property type="evidence" value="ECO:0007669"/>
    <property type="project" value="InterPro"/>
</dbReference>
<sequence>MLMVPRGKPGLAGLGGFFETPLGWFSSCFLPHCLQDSNLAEVLVALQALKISINENLTDKRIFTESDSSNTISWINGSSSPPWQMWDEFHQIQTLILKISNLSFGLILELQLLLQIQWLNKVYCEIMISWQKLCSSVTLLFSPVHFLTEHYVLVHRVVMMGQGD</sequence>
<dbReference type="Proteomes" id="UP000027138">
    <property type="component" value="Unassembled WGS sequence"/>
</dbReference>
<dbReference type="AlphaFoldDB" id="A0A067KH43"/>
<dbReference type="InterPro" id="IPR012337">
    <property type="entry name" value="RNaseH-like_sf"/>
</dbReference>
<organism evidence="1 2">
    <name type="scientific">Jatropha curcas</name>
    <name type="common">Barbados nut</name>
    <dbReference type="NCBI Taxonomy" id="180498"/>
    <lineage>
        <taxon>Eukaryota</taxon>
        <taxon>Viridiplantae</taxon>
        <taxon>Streptophyta</taxon>
        <taxon>Embryophyta</taxon>
        <taxon>Tracheophyta</taxon>
        <taxon>Spermatophyta</taxon>
        <taxon>Magnoliopsida</taxon>
        <taxon>eudicotyledons</taxon>
        <taxon>Gunneridae</taxon>
        <taxon>Pentapetalae</taxon>
        <taxon>rosids</taxon>
        <taxon>fabids</taxon>
        <taxon>Malpighiales</taxon>
        <taxon>Euphorbiaceae</taxon>
        <taxon>Crotonoideae</taxon>
        <taxon>Jatropheae</taxon>
        <taxon>Jatropha</taxon>
    </lineage>
</organism>
<protein>
    <recommendedName>
        <fullName evidence="3">RNase H type-1 domain-containing protein</fullName>
    </recommendedName>
</protein>
<name>A0A067KH43_JATCU</name>
<dbReference type="EMBL" id="KK914535">
    <property type="protein sequence ID" value="KDP34303.1"/>
    <property type="molecule type" value="Genomic_DNA"/>
</dbReference>